<evidence type="ECO:0000313" key="3">
    <source>
        <dbReference type="Proteomes" id="UP000077266"/>
    </source>
</evidence>
<dbReference type="EMBL" id="KV425885">
    <property type="protein sequence ID" value="KZW03008.1"/>
    <property type="molecule type" value="Genomic_DNA"/>
</dbReference>
<name>A0A165Q2Y9_EXIGL</name>
<sequence length="157" mass="17176">MHVIICKISTFYVDVAEVRRQEIAAAARPSLAAGPFTRRPVLRGNAVSRTASGANAPDSLPTVNVVFHFKMAMRPASLAPCTRRSQRRKDQEDSTIDSSGARMGAGRARRGWNRGEWPVVREPASTTPGTRCITIVSRGRILSVSQTYVVPTIWEAV</sequence>
<accession>A0A165Q2Y9</accession>
<dbReference type="AlphaFoldDB" id="A0A165Q2Y9"/>
<protein>
    <submittedName>
        <fullName evidence="2">Uncharacterized protein</fullName>
    </submittedName>
</protein>
<evidence type="ECO:0000313" key="2">
    <source>
        <dbReference type="EMBL" id="KZW03008.1"/>
    </source>
</evidence>
<evidence type="ECO:0000256" key="1">
    <source>
        <dbReference type="SAM" id="MobiDB-lite"/>
    </source>
</evidence>
<dbReference type="InParanoid" id="A0A165Q2Y9"/>
<gene>
    <name evidence="2" type="ORF">EXIGLDRAFT_318639</name>
</gene>
<feature type="region of interest" description="Disordered" evidence="1">
    <location>
        <begin position="79"/>
        <end position="110"/>
    </location>
</feature>
<organism evidence="2 3">
    <name type="scientific">Exidia glandulosa HHB12029</name>
    <dbReference type="NCBI Taxonomy" id="1314781"/>
    <lineage>
        <taxon>Eukaryota</taxon>
        <taxon>Fungi</taxon>
        <taxon>Dikarya</taxon>
        <taxon>Basidiomycota</taxon>
        <taxon>Agaricomycotina</taxon>
        <taxon>Agaricomycetes</taxon>
        <taxon>Auriculariales</taxon>
        <taxon>Exidiaceae</taxon>
        <taxon>Exidia</taxon>
    </lineage>
</organism>
<keyword evidence="3" id="KW-1185">Reference proteome</keyword>
<dbReference type="Proteomes" id="UP000077266">
    <property type="component" value="Unassembled WGS sequence"/>
</dbReference>
<proteinExistence type="predicted"/>
<reference evidence="2 3" key="1">
    <citation type="journal article" date="2016" name="Mol. Biol. Evol.">
        <title>Comparative Genomics of Early-Diverging Mushroom-Forming Fungi Provides Insights into the Origins of Lignocellulose Decay Capabilities.</title>
        <authorList>
            <person name="Nagy L.G."/>
            <person name="Riley R."/>
            <person name="Tritt A."/>
            <person name="Adam C."/>
            <person name="Daum C."/>
            <person name="Floudas D."/>
            <person name="Sun H."/>
            <person name="Yadav J.S."/>
            <person name="Pangilinan J."/>
            <person name="Larsson K.H."/>
            <person name="Matsuura K."/>
            <person name="Barry K."/>
            <person name="Labutti K."/>
            <person name="Kuo R."/>
            <person name="Ohm R.A."/>
            <person name="Bhattacharya S.S."/>
            <person name="Shirouzu T."/>
            <person name="Yoshinaga Y."/>
            <person name="Martin F.M."/>
            <person name="Grigoriev I.V."/>
            <person name="Hibbett D.S."/>
        </authorList>
    </citation>
    <scope>NUCLEOTIDE SEQUENCE [LARGE SCALE GENOMIC DNA]</scope>
    <source>
        <strain evidence="2 3">HHB12029</strain>
    </source>
</reference>